<dbReference type="STRING" id="1888891.DSOL_2855"/>
<comment type="caution">
    <text evidence="1">The sequence shown here is derived from an EMBL/GenBank/DDBJ whole genome shotgun (WGS) entry which is preliminary data.</text>
</comment>
<sequence>MDHAFGNKFFPHAQIWAHAFDAPALRSPEQFKAYTGFPGTQDYFDKMNFSGGPLGRDVDRELVDGEVLDFGEGLY</sequence>
<protein>
    <submittedName>
        <fullName evidence="1">Uncharacterized protein</fullName>
    </submittedName>
</protein>
<dbReference type="EMBL" id="MLBF01000021">
    <property type="protein sequence ID" value="OLN30968.1"/>
    <property type="molecule type" value="Genomic_DNA"/>
</dbReference>
<dbReference type="Gene3D" id="3.60.15.10">
    <property type="entry name" value="Ribonuclease Z/Hydroxyacylglutathione hydrolase-like"/>
    <property type="match status" value="1"/>
</dbReference>
<name>A0A1Q8QUQ9_9FIRM</name>
<dbReference type="InterPro" id="IPR036866">
    <property type="entry name" value="RibonucZ/Hydroxyglut_hydro"/>
</dbReference>
<evidence type="ECO:0000313" key="1">
    <source>
        <dbReference type="EMBL" id="OLN30968.1"/>
    </source>
</evidence>
<accession>A0A1Q8QUQ9</accession>
<dbReference type="Proteomes" id="UP000186102">
    <property type="component" value="Unassembled WGS sequence"/>
</dbReference>
<evidence type="ECO:0000313" key="2">
    <source>
        <dbReference type="Proteomes" id="UP000186102"/>
    </source>
</evidence>
<dbReference type="AlphaFoldDB" id="A0A1Q8QUQ9"/>
<proteinExistence type="predicted"/>
<gene>
    <name evidence="1" type="ORF">DSOL_2855</name>
</gene>
<organism evidence="1 2">
    <name type="scientific">Desulfosporosinus metallidurans</name>
    <dbReference type="NCBI Taxonomy" id="1888891"/>
    <lineage>
        <taxon>Bacteria</taxon>
        <taxon>Bacillati</taxon>
        <taxon>Bacillota</taxon>
        <taxon>Clostridia</taxon>
        <taxon>Eubacteriales</taxon>
        <taxon>Desulfitobacteriaceae</taxon>
        <taxon>Desulfosporosinus</taxon>
    </lineage>
</organism>
<dbReference type="SUPFAM" id="SSF56281">
    <property type="entry name" value="Metallo-hydrolase/oxidoreductase"/>
    <property type="match status" value="1"/>
</dbReference>
<keyword evidence="2" id="KW-1185">Reference proteome</keyword>
<reference evidence="1 2" key="1">
    <citation type="submission" date="2016-09" db="EMBL/GenBank/DDBJ databases">
        <title>Complete genome of Desulfosporosinus sp. OL.</title>
        <authorList>
            <person name="Mardanov A."/>
            <person name="Beletsky A."/>
            <person name="Panova A."/>
            <person name="Karnachuk O."/>
            <person name="Ravin N."/>
        </authorList>
    </citation>
    <scope>NUCLEOTIDE SEQUENCE [LARGE SCALE GENOMIC DNA]</scope>
    <source>
        <strain evidence="1 2">OL</strain>
    </source>
</reference>